<name>A0AAD1UB67_EUPCR</name>
<comment type="caution">
    <text evidence="1">The sequence shown here is derived from an EMBL/GenBank/DDBJ whole genome shotgun (WGS) entry which is preliminary data.</text>
</comment>
<keyword evidence="2" id="KW-1185">Reference proteome</keyword>
<accession>A0AAD1UB67</accession>
<protein>
    <submittedName>
        <fullName evidence="1">Uncharacterized protein</fullName>
    </submittedName>
</protein>
<evidence type="ECO:0000313" key="1">
    <source>
        <dbReference type="EMBL" id="CAI2365504.1"/>
    </source>
</evidence>
<evidence type="ECO:0000313" key="2">
    <source>
        <dbReference type="Proteomes" id="UP001295684"/>
    </source>
</evidence>
<reference evidence="1" key="1">
    <citation type="submission" date="2023-07" db="EMBL/GenBank/DDBJ databases">
        <authorList>
            <consortium name="AG Swart"/>
            <person name="Singh M."/>
            <person name="Singh A."/>
            <person name="Seah K."/>
            <person name="Emmerich C."/>
        </authorList>
    </citation>
    <scope>NUCLEOTIDE SEQUENCE</scope>
    <source>
        <strain evidence="1">DP1</strain>
    </source>
</reference>
<dbReference type="AlphaFoldDB" id="A0AAD1UB67"/>
<organism evidence="1 2">
    <name type="scientific">Euplotes crassus</name>
    <dbReference type="NCBI Taxonomy" id="5936"/>
    <lineage>
        <taxon>Eukaryota</taxon>
        <taxon>Sar</taxon>
        <taxon>Alveolata</taxon>
        <taxon>Ciliophora</taxon>
        <taxon>Intramacronucleata</taxon>
        <taxon>Spirotrichea</taxon>
        <taxon>Hypotrichia</taxon>
        <taxon>Euplotida</taxon>
        <taxon>Euplotidae</taxon>
        <taxon>Moneuplotes</taxon>
    </lineage>
</organism>
<gene>
    <name evidence="1" type="ORF">ECRASSUSDP1_LOCUS6830</name>
</gene>
<dbReference type="Proteomes" id="UP001295684">
    <property type="component" value="Unassembled WGS sequence"/>
</dbReference>
<sequence length="257" mass="30019">MEELKSIHKYETKQIEESKECAIQAQLEKLDANTLEIVNKQYFNRRIYGRDMKSIRVNFDIPHKRVLFKKVMKQGAQANHISLLSFQKVARREEMITEFLSGVKVEKINQLCLKGSTDLVDFSLYTRSLMKFISKTVVLVRITFFKISHRDFGRILMACNNKSKIKFMKCRITVDHLDYLDNAQPLIIQLDLFRNKIIQPEEDTADLNGLIQKMADSKLNTCLKTVIIKLPIQYRCAKDTDMNRNYNIGKFTVNISI</sequence>
<dbReference type="EMBL" id="CAMPGE010006632">
    <property type="protein sequence ID" value="CAI2365504.1"/>
    <property type="molecule type" value="Genomic_DNA"/>
</dbReference>
<proteinExistence type="predicted"/>